<evidence type="ECO:0000313" key="2">
    <source>
        <dbReference type="Proteomes" id="UP000005561"/>
    </source>
</evidence>
<name>C6L9Z5_9FIRM</name>
<dbReference type="EMBL" id="ACCL02000002">
    <property type="protein sequence ID" value="EET62402.1"/>
    <property type="molecule type" value="Genomic_DNA"/>
</dbReference>
<reference evidence="1" key="1">
    <citation type="submission" date="2009-07" db="EMBL/GenBank/DDBJ databases">
        <authorList>
            <person name="Weinstock G."/>
            <person name="Sodergren E."/>
            <person name="Clifton S."/>
            <person name="Fulton L."/>
            <person name="Fulton B."/>
            <person name="Courtney L."/>
            <person name="Fronick C."/>
            <person name="Harrison M."/>
            <person name="Strong C."/>
            <person name="Farmer C."/>
            <person name="Delahaunty K."/>
            <person name="Markovic C."/>
            <person name="Hall O."/>
            <person name="Minx P."/>
            <person name="Tomlinson C."/>
            <person name="Mitreva M."/>
            <person name="Nelson J."/>
            <person name="Hou S."/>
            <person name="Wollam A."/>
            <person name="Pepin K.H."/>
            <person name="Johnson M."/>
            <person name="Bhonagiri V."/>
            <person name="Nash W.E."/>
            <person name="Warren W."/>
            <person name="Chinwalla A."/>
            <person name="Mardis E.R."/>
            <person name="Wilson R.K."/>
        </authorList>
    </citation>
    <scope>NUCLEOTIDE SEQUENCE [LARGE SCALE GENOMIC DNA]</scope>
    <source>
        <strain evidence="1">DSM 14469</strain>
    </source>
</reference>
<keyword evidence="2" id="KW-1185">Reference proteome</keyword>
<dbReference type="Proteomes" id="UP000005561">
    <property type="component" value="Unassembled WGS sequence"/>
</dbReference>
<dbReference type="RefSeq" id="WP_006860237.1">
    <property type="nucleotide sequence ID" value="NZ_ACCL02000002.1"/>
</dbReference>
<organism evidence="1 2">
    <name type="scientific">Marvinbryantia formatexigens DSM 14469</name>
    <dbReference type="NCBI Taxonomy" id="478749"/>
    <lineage>
        <taxon>Bacteria</taxon>
        <taxon>Bacillati</taxon>
        <taxon>Bacillota</taxon>
        <taxon>Clostridia</taxon>
        <taxon>Lachnospirales</taxon>
        <taxon>Lachnospiraceae</taxon>
        <taxon>Marvinbryantia</taxon>
    </lineage>
</organism>
<protein>
    <submittedName>
        <fullName evidence="1">Uncharacterized protein</fullName>
    </submittedName>
</protein>
<dbReference type="STRING" id="168384.SAMN05660368_02286"/>
<evidence type="ECO:0000313" key="1">
    <source>
        <dbReference type="EMBL" id="EET62402.1"/>
    </source>
</evidence>
<accession>C6L9Z5</accession>
<proteinExistence type="predicted"/>
<dbReference type="AlphaFoldDB" id="C6L9Z5"/>
<sequence length="173" mass="20466">MIFGPMTEQQMTDYLKGMDGLKCRIAERRDRLYRQVETLEECIERNTFRHPEEGGTAAPPGGGDKLYRIWKKTRQDIEREIGDMAYQFMQLEQEEEKLAYVCRCLDMLYLPQRELIEELYIQGVSWTAFAREHCISIATLGRNRRNAMNSLLELYNFRFRERGEKDGKHSKAV</sequence>
<gene>
    <name evidence="1" type="ORF">BRYFOR_05437</name>
</gene>
<comment type="caution">
    <text evidence="1">The sequence shown here is derived from an EMBL/GenBank/DDBJ whole genome shotgun (WGS) entry which is preliminary data.</text>
</comment>